<gene>
    <name evidence="5" type="ORF">IMX20_09445</name>
</gene>
<dbReference type="Proteomes" id="UP000595091">
    <property type="component" value="Plasmid pT4302"/>
</dbReference>
<evidence type="ECO:0000313" key="6">
    <source>
        <dbReference type="Proteomes" id="UP000595091"/>
    </source>
</evidence>
<dbReference type="GO" id="GO:0003677">
    <property type="term" value="F:DNA binding"/>
    <property type="evidence" value="ECO:0007669"/>
    <property type="project" value="InterPro"/>
</dbReference>
<dbReference type="SMART" id="SM00927">
    <property type="entry name" value="MutH"/>
    <property type="match status" value="1"/>
</dbReference>
<proteinExistence type="predicted"/>
<dbReference type="GO" id="GO:0016787">
    <property type="term" value="F:hydrolase activity"/>
    <property type="evidence" value="ECO:0007669"/>
    <property type="project" value="UniProtKB-KW"/>
</dbReference>
<dbReference type="EMBL" id="CP063066">
    <property type="protein sequence ID" value="QOQ80125.1"/>
    <property type="molecule type" value="Genomic_DNA"/>
</dbReference>
<evidence type="ECO:0000256" key="1">
    <source>
        <dbReference type="ARBA" id="ARBA00022722"/>
    </source>
</evidence>
<dbReference type="GO" id="GO:0004519">
    <property type="term" value="F:endonuclease activity"/>
    <property type="evidence" value="ECO:0007669"/>
    <property type="project" value="UniProtKB-KW"/>
</dbReference>
<organism evidence="5 6">
    <name type="scientific">Aerococcus urinaeequi</name>
    <dbReference type="NCBI Taxonomy" id="51665"/>
    <lineage>
        <taxon>Bacteria</taxon>
        <taxon>Bacillati</taxon>
        <taxon>Bacillota</taxon>
        <taxon>Bacilli</taxon>
        <taxon>Lactobacillales</taxon>
        <taxon>Aerococcaceae</taxon>
        <taxon>Aerococcus</taxon>
    </lineage>
</organism>
<name>A0A7M1KVP1_9LACT</name>
<keyword evidence="2 5" id="KW-0255">Endonuclease</keyword>
<dbReference type="InterPro" id="IPR011335">
    <property type="entry name" value="Restrct_endonuc-II-like"/>
</dbReference>
<keyword evidence="1" id="KW-0540">Nuclease</keyword>
<accession>A0A7M1KVP1</accession>
<dbReference type="Pfam" id="PF02976">
    <property type="entry name" value="MutH"/>
    <property type="match status" value="1"/>
</dbReference>
<evidence type="ECO:0000259" key="4">
    <source>
        <dbReference type="SMART" id="SM00927"/>
    </source>
</evidence>
<dbReference type="InterPro" id="IPR037057">
    <property type="entry name" value="DNA_rep_MutH/T2_RE_sf"/>
</dbReference>
<evidence type="ECO:0000313" key="5">
    <source>
        <dbReference type="EMBL" id="QOQ80125.1"/>
    </source>
</evidence>
<dbReference type="RefSeq" id="WP_197559177.1">
    <property type="nucleotide sequence ID" value="NZ_CP063066.1"/>
</dbReference>
<dbReference type="InterPro" id="IPR011337">
    <property type="entry name" value="DNA_rep_MutH/RE_typeII_Sau3AI"/>
</dbReference>
<keyword evidence="3" id="KW-0378">Hydrolase</keyword>
<dbReference type="SUPFAM" id="SSF52980">
    <property type="entry name" value="Restriction endonuclease-like"/>
    <property type="match status" value="2"/>
</dbReference>
<sequence>MEKRGHVFSKKYLDSVFENAVGKTLGELDTNNVFARTVIHPKITGIAGDVVEQSILGYPADSYQSPDLIIDGKEVELKTTGLRKSKKKSLGEYEAKEPMSITAVSPERIINEMFESSNFWHKLERMLLVYYLYDSEVTVPASEYSKFPLLGYDFHEFNELDKETLKNDWTIVRDFIHNLQLLHETPEEYYPNISSELRSKLMLIDTAPKWPNRPRFRLKRATVTTMVQKYFGKKFEELDQDINTFYELDENLRRYTQLYRGKTIEELLQILNIPVRLNKKNQDVSKSVTEQIVTRMFGAKSKKISKIELFSEIGLVPKTITQTKQGTRTEDTKLFKVDFDEWLDEGLEFEDSSVYSDFRERQFLFIIFEEQRAEDKLLNNKFIGFKRVLFSEEFIENEVKKIWLDVREKIFTDTLVETVCTDKTGEPIINKNGVIKKSINFPKSKDYKVFFRGTGADSANKPIIINGISMYIHNVWIKGSEILKMLNQNNFI</sequence>
<reference evidence="5 6" key="1">
    <citation type="submission" date="2020-10" db="EMBL/GenBank/DDBJ databases">
        <title>Plasmid carrying two tetracycline resistance determinant.</title>
        <authorList>
            <person name="Yang Q."/>
        </authorList>
    </citation>
    <scope>NUCLEOTIDE SEQUENCE [LARGE SCALE GENOMIC DNA]</scope>
    <source>
        <strain evidence="5 6">T43</strain>
        <plasmid evidence="5 6">pT4302</plasmid>
    </source>
</reference>
<dbReference type="CDD" id="cd22355">
    <property type="entry name" value="Sau3AI_C"/>
    <property type="match status" value="1"/>
</dbReference>
<feature type="domain" description="DNA mismatch repair MutH/Type II restriction enzyme Sau3AI" evidence="4">
    <location>
        <begin position="58"/>
        <end position="168"/>
    </location>
</feature>
<protein>
    <submittedName>
        <fullName evidence="5">Restriction endonuclease</fullName>
    </submittedName>
</protein>
<dbReference type="REBASE" id="451271">
    <property type="entry name" value="AurT43ORF9450P"/>
</dbReference>
<evidence type="ECO:0000256" key="3">
    <source>
        <dbReference type="ARBA" id="ARBA00022801"/>
    </source>
</evidence>
<dbReference type="Gene3D" id="3.40.600.10">
    <property type="entry name" value="DNA mismatch repair MutH/Restriction endonuclease, type II"/>
    <property type="match status" value="2"/>
</dbReference>
<keyword evidence="5" id="KW-0614">Plasmid</keyword>
<dbReference type="AlphaFoldDB" id="A0A7M1KVP1"/>
<evidence type="ECO:0000256" key="2">
    <source>
        <dbReference type="ARBA" id="ARBA00022759"/>
    </source>
</evidence>
<geneLocation type="plasmid" evidence="5 6">
    <name>pT4302</name>
</geneLocation>